<dbReference type="InterPro" id="IPR051263">
    <property type="entry name" value="C-type_cytochrome_biogenesis"/>
</dbReference>
<evidence type="ECO:0000256" key="6">
    <source>
        <dbReference type="ARBA" id="ARBA00023004"/>
    </source>
</evidence>
<evidence type="ECO:0000313" key="9">
    <source>
        <dbReference type="EMBL" id="SEL27298.1"/>
    </source>
</evidence>
<keyword evidence="6 7" id="KW-0408">Iron</keyword>
<keyword evidence="7" id="KW-0812">Transmembrane</keyword>
<keyword evidence="5" id="KW-0201">Cytochrome c-type biogenesis</keyword>
<dbReference type="CDD" id="cd16378">
    <property type="entry name" value="CcmH_N"/>
    <property type="match status" value="1"/>
</dbReference>
<keyword evidence="3 7" id="KW-0479">Metal-binding</keyword>
<dbReference type="Proteomes" id="UP000199283">
    <property type="component" value="Unassembled WGS sequence"/>
</dbReference>
<accession>A0A1H7NWD5</accession>
<comment type="function">
    <text evidence="7">Possible subunit of a heme lyase.</text>
</comment>
<dbReference type="Pfam" id="PF03918">
    <property type="entry name" value="CcmH"/>
    <property type="match status" value="1"/>
</dbReference>
<dbReference type="EMBL" id="FNZQ01000004">
    <property type="protein sequence ID" value="SEL27298.1"/>
    <property type="molecule type" value="Genomic_DNA"/>
</dbReference>
<evidence type="ECO:0000256" key="3">
    <source>
        <dbReference type="ARBA" id="ARBA00022723"/>
    </source>
</evidence>
<dbReference type="RefSeq" id="WP_092762937.1">
    <property type="nucleotide sequence ID" value="NZ_CAXBJT010000161.1"/>
</dbReference>
<evidence type="ECO:0000256" key="4">
    <source>
        <dbReference type="ARBA" id="ARBA00022729"/>
    </source>
</evidence>
<dbReference type="GO" id="GO:0005886">
    <property type="term" value="C:plasma membrane"/>
    <property type="evidence" value="ECO:0007669"/>
    <property type="project" value="TreeGrafter"/>
</dbReference>
<evidence type="ECO:0000313" key="10">
    <source>
        <dbReference type="Proteomes" id="UP000199283"/>
    </source>
</evidence>
<name>A0A1H7NWD5_9RHOB</name>
<dbReference type="InterPro" id="IPR005616">
    <property type="entry name" value="CcmH/CycL/Ccl2/NrfF_N"/>
</dbReference>
<reference evidence="9 10" key="1">
    <citation type="submission" date="2016-10" db="EMBL/GenBank/DDBJ databases">
        <authorList>
            <person name="de Groot N.N."/>
        </authorList>
    </citation>
    <scope>NUCLEOTIDE SEQUENCE [LARGE SCALE GENOMIC DNA]</scope>
    <source>
        <strain evidence="9 10">DSM 14858</strain>
    </source>
</reference>
<dbReference type="STRING" id="188906.SAMN04488526_2318"/>
<sequence length="150" mass="16221">MRGLVLAALIAATPALAVEPGEQLDDPVLEARARELSKGLRCLVCRNENIDESGADLAAELRILLRERLVAGDTDTEIIDYMVARYGEYVLLKPTMTGVNMILWIAPLTLFLLGGAVAGVAITRHRGTPAALNPEEEARLQALMDGDRLT</sequence>
<keyword evidence="4 7" id="KW-0732">Signal</keyword>
<keyword evidence="7" id="KW-1133">Transmembrane helix</keyword>
<dbReference type="InterPro" id="IPR038297">
    <property type="entry name" value="CcmH/CycL/NrfF/Ccl2_sf"/>
</dbReference>
<evidence type="ECO:0000259" key="8">
    <source>
        <dbReference type="Pfam" id="PF03918"/>
    </source>
</evidence>
<evidence type="ECO:0000256" key="2">
    <source>
        <dbReference type="ARBA" id="ARBA00022617"/>
    </source>
</evidence>
<gene>
    <name evidence="9" type="ORF">SAMN04488526_2318</name>
</gene>
<feature type="chain" id="PRO_5011332486" description="Cytochrome c-type biogenesis protein" evidence="7">
    <location>
        <begin position="18"/>
        <end position="150"/>
    </location>
</feature>
<dbReference type="AlphaFoldDB" id="A0A1H7NWD5"/>
<dbReference type="GO" id="GO:0046872">
    <property type="term" value="F:metal ion binding"/>
    <property type="evidence" value="ECO:0007669"/>
    <property type="project" value="UniProtKB-KW"/>
</dbReference>
<comment type="similarity">
    <text evidence="1 7">Belongs to the CcmH/CycL/Ccl2/NrfF family.</text>
</comment>
<keyword evidence="7" id="KW-0472">Membrane</keyword>
<feature type="signal peptide" evidence="7">
    <location>
        <begin position="1"/>
        <end position="17"/>
    </location>
</feature>
<keyword evidence="2 7" id="KW-0349">Heme</keyword>
<feature type="transmembrane region" description="Helical" evidence="7">
    <location>
        <begin position="101"/>
        <end position="122"/>
    </location>
</feature>
<organism evidence="9 10">
    <name type="scientific">Jannaschia helgolandensis</name>
    <dbReference type="NCBI Taxonomy" id="188906"/>
    <lineage>
        <taxon>Bacteria</taxon>
        <taxon>Pseudomonadati</taxon>
        <taxon>Pseudomonadota</taxon>
        <taxon>Alphaproteobacteria</taxon>
        <taxon>Rhodobacterales</taxon>
        <taxon>Roseobacteraceae</taxon>
        <taxon>Jannaschia</taxon>
    </lineage>
</organism>
<dbReference type="PANTHER" id="PTHR47870">
    <property type="entry name" value="CYTOCHROME C-TYPE BIOGENESIS PROTEIN CCMH"/>
    <property type="match status" value="1"/>
</dbReference>
<evidence type="ECO:0000256" key="7">
    <source>
        <dbReference type="RuleBase" id="RU364112"/>
    </source>
</evidence>
<dbReference type="OrthoDB" id="9804975at2"/>
<keyword evidence="10" id="KW-1185">Reference proteome</keyword>
<evidence type="ECO:0000256" key="1">
    <source>
        <dbReference type="ARBA" id="ARBA00010342"/>
    </source>
</evidence>
<feature type="domain" description="CcmH/CycL/Ccl2/NrfF N-terminal" evidence="8">
    <location>
        <begin position="6"/>
        <end position="144"/>
    </location>
</feature>
<dbReference type="GO" id="GO:0017004">
    <property type="term" value="P:cytochrome complex assembly"/>
    <property type="evidence" value="ECO:0007669"/>
    <property type="project" value="UniProtKB-KW"/>
</dbReference>
<dbReference type="PANTHER" id="PTHR47870:SF1">
    <property type="entry name" value="CYTOCHROME C-TYPE BIOGENESIS PROTEIN CCMH"/>
    <property type="match status" value="1"/>
</dbReference>
<proteinExistence type="inferred from homology"/>
<evidence type="ECO:0000256" key="5">
    <source>
        <dbReference type="ARBA" id="ARBA00022748"/>
    </source>
</evidence>
<dbReference type="Gene3D" id="1.10.8.640">
    <property type="entry name" value="Cytochrome C biogenesis protein"/>
    <property type="match status" value="1"/>
</dbReference>
<protein>
    <recommendedName>
        <fullName evidence="7">Cytochrome c-type biogenesis protein</fullName>
    </recommendedName>
</protein>